<protein>
    <submittedName>
        <fullName evidence="1">Uncharacterized protein</fullName>
    </submittedName>
</protein>
<accession>V9IIN3</accession>
<reference evidence="1" key="1">
    <citation type="submission" date="2011-11" db="EMBL/GenBank/DDBJ databases">
        <title>Decoding the brain transcriptome of the Eastern honeybee (Apis cerana) based on pyrosequencing.</title>
        <authorList>
            <person name="Sun L."/>
            <person name="Zheng H."/>
            <person name="Wang Y."/>
            <person name="Xie X."/>
            <person name="Zhu Y."/>
            <person name="Gu W."/>
            <person name="Wang S."/>
        </authorList>
    </citation>
    <scope>NUCLEOTIDE SEQUENCE</scope>
    <source>
        <tissue evidence="1">Brain</tissue>
    </source>
</reference>
<name>V9IIN3_APICE</name>
<organism evidence="1">
    <name type="scientific">Apis cerana</name>
    <name type="common">Indian honeybee</name>
    <dbReference type="NCBI Taxonomy" id="7461"/>
    <lineage>
        <taxon>Eukaryota</taxon>
        <taxon>Metazoa</taxon>
        <taxon>Ecdysozoa</taxon>
        <taxon>Arthropoda</taxon>
        <taxon>Hexapoda</taxon>
        <taxon>Insecta</taxon>
        <taxon>Pterygota</taxon>
        <taxon>Neoptera</taxon>
        <taxon>Endopterygota</taxon>
        <taxon>Hymenoptera</taxon>
        <taxon>Apocrita</taxon>
        <taxon>Aculeata</taxon>
        <taxon>Apoidea</taxon>
        <taxon>Anthophila</taxon>
        <taxon>Apidae</taxon>
        <taxon>Apis</taxon>
    </lineage>
</organism>
<dbReference type="EMBL" id="JR046290">
    <property type="protein sequence ID" value="AEY60169.1"/>
    <property type="molecule type" value="mRNA"/>
</dbReference>
<evidence type="ECO:0000313" key="1">
    <source>
        <dbReference type="EMBL" id="AEY60169.1"/>
    </source>
</evidence>
<proteinExistence type="evidence at transcript level"/>
<dbReference type="AlphaFoldDB" id="V9IIN3"/>
<gene>
    <name evidence="1" type="ORF">ACCB07511</name>
</gene>
<sequence length="60" mass="7189">MNIKKVIRILVFMFQHYVFHVQSCVETKGMLLDRKNYLCDFCAPNRQHMMKPLISKTLKT</sequence>